<accession>A0A482MI34</accession>
<dbReference type="EMBL" id="MK618717">
    <property type="protein sequence ID" value="QBQ72314.1"/>
    <property type="molecule type" value="Genomic_DNA"/>
</dbReference>
<reference evidence="2" key="1">
    <citation type="submission" date="2019-03" db="EMBL/GenBank/DDBJ databases">
        <title>Complete Genome Sequence of Serratia marcescens Myophage MTx.</title>
        <authorList>
            <person name="Graham K."/>
            <person name="Freeman M."/>
            <person name="Newkirk H."/>
            <person name="Liu M."/>
            <person name="Ramsey J."/>
            <person name="Cahill J."/>
        </authorList>
    </citation>
    <scope>NUCLEOTIDE SEQUENCE [LARGE SCALE GENOMIC DNA]</scope>
</reference>
<protein>
    <submittedName>
        <fullName evidence="1">Uncharacterized protein</fullName>
    </submittedName>
</protein>
<keyword evidence="2" id="KW-1185">Reference proteome</keyword>
<evidence type="ECO:0000313" key="1">
    <source>
        <dbReference type="EMBL" id="QBQ72314.1"/>
    </source>
</evidence>
<gene>
    <name evidence="1" type="ORF">CPT_MTx_008</name>
</gene>
<evidence type="ECO:0000313" key="2">
    <source>
        <dbReference type="Proteomes" id="UP000309130"/>
    </source>
</evidence>
<organism evidence="1 2">
    <name type="scientific">Serratia phage MTx</name>
    <dbReference type="NCBI Taxonomy" id="2557553"/>
    <lineage>
        <taxon>Viruses</taxon>
        <taxon>Duplodnaviria</taxon>
        <taxon>Heunggongvirae</taxon>
        <taxon>Uroviricota</taxon>
        <taxon>Caudoviricetes</taxon>
        <taxon>Lindbergviridae</taxon>
        <taxon>Myosmarvirus</taxon>
        <taxon>Myosmarvirus MTx</taxon>
    </lineage>
</organism>
<proteinExistence type="predicted"/>
<name>A0A482MI34_9CAUD</name>
<sequence>MKSVFLVIRQELDDNYDDNITTVDQEVVAAFSSQELADKFIELKNVVKVDHGYTRHGDFFYDVHGTAFTTVNNCMFQVVGAPAIYPWFHTDPEPFLVKEMPLDVGVATGDF</sequence>
<dbReference type="Proteomes" id="UP000309130">
    <property type="component" value="Segment"/>
</dbReference>